<evidence type="ECO:0000259" key="1">
    <source>
        <dbReference type="Pfam" id="PF13369"/>
    </source>
</evidence>
<name>A0A6J7NIZ4_9ZZZZ</name>
<organism evidence="3">
    <name type="scientific">freshwater metagenome</name>
    <dbReference type="NCBI Taxonomy" id="449393"/>
    <lineage>
        <taxon>unclassified sequences</taxon>
        <taxon>metagenomes</taxon>
        <taxon>ecological metagenomes</taxon>
    </lineage>
</organism>
<dbReference type="PANTHER" id="PTHR31350">
    <property type="entry name" value="SI:DKEY-261L7.2"/>
    <property type="match status" value="1"/>
</dbReference>
<dbReference type="PANTHER" id="PTHR31350:SF21">
    <property type="entry name" value="F-BOX ONLY PROTEIN 21"/>
    <property type="match status" value="1"/>
</dbReference>
<gene>
    <name evidence="2" type="ORF">UFOPK2683_01360</name>
    <name evidence="3" type="ORF">UFOPK3897_01845</name>
</gene>
<dbReference type="AlphaFoldDB" id="A0A6J7NIZ4"/>
<protein>
    <submittedName>
        <fullName evidence="3">Unannotated protein</fullName>
    </submittedName>
</protein>
<dbReference type="Pfam" id="PF13369">
    <property type="entry name" value="Transglut_core2"/>
    <property type="match status" value="1"/>
</dbReference>
<dbReference type="EMBL" id="CAFBOF010000105">
    <property type="protein sequence ID" value="CAB4993067.1"/>
    <property type="molecule type" value="Genomic_DNA"/>
</dbReference>
<dbReference type="EMBL" id="CAEZYK010000098">
    <property type="protein sequence ID" value="CAB4732283.1"/>
    <property type="molecule type" value="Genomic_DNA"/>
</dbReference>
<accession>A0A6J7NIZ4</accession>
<proteinExistence type="predicted"/>
<reference evidence="3" key="1">
    <citation type="submission" date="2020-05" db="EMBL/GenBank/DDBJ databases">
        <authorList>
            <person name="Chiriac C."/>
            <person name="Salcher M."/>
            <person name="Ghai R."/>
            <person name="Kavagutti S V."/>
        </authorList>
    </citation>
    <scope>NUCLEOTIDE SEQUENCE</scope>
</reference>
<sequence length="256" mass="27414">MEATEQFEEFVTRPDGEIPLDLAALSIAAHDHRVDEASVLTRLDELAQLAPVNAAALAQQLFGSGKFLGNQDNYSDVRNSFLDVVIDRGLGIPITLSILMMEVGRRAGIELVGIGLPGHFLVGDSSDNFYDPFSGGRVLDVEGVKQKFAAVRGGAKFSSEYLAPVSTRAILARVLANLIAAYLAVGSAPSVLWVVRLRLLIPGLSVPERVAAASMLSDLGRFSEAAAVLENLAEEVSVVEADRLTQRAHSYRARGN</sequence>
<feature type="domain" description="Protein SirB1 N-terminal" evidence="1">
    <location>
        <begin position="53"/>
        <end position="175"/>
    </location>
</feature>
<evidence type="ECO:0000313" key="3">
    <source>
        <dbReference type="EMBL" id="CAB4993067.1"/>
    </source>
</evidence>
<evidence type="ECO:0000313" key="2">
    <source>
        <dbReference type="EMBL" id="CAB4732283.1"/>
    </source>
</evidence>
<dbReference type="InterPro" id="IPR032698">
    <property type="entry name" value="SirB1_N"/>
</dbReference>